<feature type="transmembrane region" description="Helical" evidence="1">
    <location>
        <begin position="107"/>
        <end position="127"/>
    </location>
</feature>
<evidence type="ECO:0000256" key="1">
    <source>
        <dbReference type="SAM" id="Phobius"/>
    </source>
</evidence>
<keyword evidence="1" id="KW-0472">Membrane</keyword>
<comment type="caution">
    <text evidence="2">The sequence shown here is derived from an EMBL/GenBank/DDBJ whole genome shotgun (WGS) entry which is preliminary data.</text>
</comment>
<accession>A0A645B088</accession>
<feature type="transmembrane region" description="Helical" evidence="1">
    <location>
        <begin position="139"/>
        <end position="160"/>
    </location>
</feature>
<feature type="transmembrane region" description="Helical" evidence="1">
    <location>
        <begin position="81"/>
        <end position="101"/>
    </location>
</feature>
<sequence>MEGKWFTRIKVLLITALYASIGNMINGMVTKSRSATPEKVMVYMPWQVWPALALMLAIVVLGLIVSDWAHAKFPKADLPNILFISAIAILVGVPGLSPLATFMKVEFAKIGLLPLCTPILSYAGISIGKDLPAFKKQGVAIVSVALLTFLGTYIGSAVIAEVVLKMTGQI</sequence>
<feature type="transmembrane region" description="Helical" evidence="1">
    <location>
        <begin position="49"/>
        <end position="69"/>
    </location>
</feature>
<name>A0A645B088_9ZZZZ</name>
<feature type="transmembrane region" description="Helical" evidence="1">
    <location>
        <begin position="12"/>
        <end position="29"/>
    </location>
</feature>
<proteinExistence type="predicted"/>
<gene>
    <name evidence="2" type="ORF">SDC9_104800</name>
</gene>
<keyword evidence="1" id="KW-0812">Transmembrane</keyword>
<reference evidence="2" key="1">
    <citation type="submission" date="2019-08" db="EMBL/GenBank/DDBJ databases">
        <authorList>
            <person name="Kucharzyk K."/>
            <person name="Murdoch R.W."/>
            <person name="Higgins S."/>
            <person name="Loffler F."/>
        </authorList>
    </citation>
    <scope>NUCLEOTIDE SEQUENCE</scope>
</reference>
<protein>
    <recommendedName>
        <fullName evidence="3">DUF340 domain-containing protein</fullName>
    </recommendedName>
</protein>
<evidence type="ECO:0008006" key="3">
    <source>
        <dbReference type="Google" id="ProtNLM"/>
    </source>
</evidence>
<keyword evidence="1" id="KW-1133">Transmembrane helix</keyword>
<dbReference type="EMBL" id="VSSQ01016534">
    <property type="protein sequence ID" value="MPM57971.1"/>
    <property type="molecule type" value="Genomic_DNA"/>
</dbReference>
<dbReference type="AlphaFoldDB" id="A0A645B088"/>
<organism evidence="2">
    <name type="scientific">bioreactor metagenome</name>
    <dbReference type="NCBI Taxonomy" id="1076179"/>
    <lineage>
        <taxon>unclassified sequences</taxon>
        <taxon>metagenomes</taxon>
        <taxon>ecological metagenomes</taxon>
    </lineage>
</organism>
<evidence type="ECO:0000313" key="2">
    <source>
        <dbReference type="EMBL" id="MPM57971.1"/>
    </source>
</evidence>